<protein>
    <submittedName>
        <fullName evidence="2">Uncharacterized protein</fullName>
    </submittedName>
</protein>
<dbReference type="eggNOG" id="ENOG502QUNQ">
    <property type="taxonomic scope" value="Eukaryota"/>
</dbReference>
<organism evidence="2">
    <name type="scientific">Zea mays</name>
    <name type="common">Maize</name>
    <dbReference type="NCBI Taxonomy" id="4577"/>
    <lineage>
        <taxon>Eukaryota</taxon>
        <taxon>Viridiplantae</taxon>
        <taxon>Streptophyta</taxon>
        <taxon>Embryophyta</taxon>
        <taxon>Tracheophyta</taxon>
        <taxon>Spermatophyta</taxon>
        <taxon>Magnoliopsida</taxon>
        <taxon>Liliopsida</taxon>
        <taxon>Poales</taxon>
        <taxon>Poaceae</taxon>
        <taxon>PACMAD clade</taxon>
        <taxon>Panicoideae</taxon>
        <taxon>Andropogonodae</taxon>
        <taxon>Andropogoneae</taxon>
        <taxon>Tripsacinae</taxon>
        <taxon>Zea</taxon>
    </lineage>
</organism>
<dbReference type="InParanoid" id="A0A1D6KCG7"/>
<evidence type="ECO:0000313" key="2">
    <source>
        <dbReference type="EMBL" id="ONM00960.1"/>
    </source>
</evidence>
<accession>A0A1D6KCG7</accession>
<sequence>MKCARVPELVSKEMHMYLKRNMRLVITANTEEGEEGEERNDEGPEPSSGTKNKQTKKKIAQAAMSSFLVFAPPKPSTQKASKSVSAMLCKTPEEVVAERHKNKTSQSTLEHCTKKGTQAQQIVDDHVADFLYENKIPLNVVNSRSWKIMLESIGQYGPGYHGPSYHEARVPWLERAVKRTSTLRDKHEE</sequence>
<reference evidence="2" key="1">
    <citation type="submission" date="2015-12" db="EMBL/GenBank/DDBJ databases">
        <title>Update maize B73 reference genome by single molecule sequencing technologies.</title>
        <authorList>
            <consortium name="Maize Genome Sequencing Project"/>
            <person name="Ware D."/>
        </authorList>
    </citation>
    <scope>NUCLEOTIDE SEQUENCE [LARGE SCALE GENOMIC DNA]</scope>
    <source>
        <tissue evidence="2">Seedling</tissue>
    </source>
</reference>
<dbReference type="ExpressionAtlas" id="A0A1D6KCG7">
    <property type="expression patterns" value="baseline and differential"/>
</dbReference>
<gene>
    <name evidence="2" type="ORF">ZEAMMB73_Zm00001d030422</name>
</gene>
<dbReference type="EMBL" id="CM007647">
    <property type="protein sequence ID" value="ONM00960.1"/>
    <property type="molecule type" value="Genomic_DNA"/>
</dbReference>
<feature type="compositionally biased region" description="Acidic residues" evidence="1">
    <location>
        <begin position="31"/>
        <end position="44"/>
    </location>
</feature>
<evidence type="ECO:0000256" key="1">
    <source>
        <dbReference type="SAM" id="MobiDB-lite"/>
    </source>
</evidence>
<dbReference type="AlphaFoldDB" id="A0A1D6KCG7"/>
<name>A0A1D6KCG7_MAIZE</name>
<dbReference type="OMA" id="RITIFQE"/>
<feature type="region of interest" description="Disordered" evidence="1">
    <location>
        <begin position="30"/>
        <end position="57"/>
    </location>
</feature>
<proteinExistence type="predicted"/>
<feature type="non-terminal residue" evidence="2">
    <location>
        <position position="189"/>
    </location>
</feature>